<feature type="domain" description="G-protein coupled receptors family 1 profile" evidence="13">
    <location>
        <begin position="41"/>
        <end position="291"/>
    </location>
</feature>
<dbReference type="SUPFAM" id="SSF81321">
    <property type="entry name" value="Family A G protein-coupled receptor-like"/>
    <property type="match status" value="1"/>
</dbReference>
<organism evidence="14 15">
    <name type="scientific">Rangifer tarandus platyrhynchus</name>
    <name type="common">Svalbard reindeer</name>
    <dbReference type="NCBI Taxonomy" id="3082113"/>
    <lineage>
        <taxon>Eukaryota</taxon>
        <taxon>Metazoa</taxon>
        <taxon>Chordata</taxon>
        <taxon>Craniata</taxon>
        <taxon>Vertebrata</taxon>
        <taxon>Euteleostomi</taxon>
        <taxon>Mammalia</taxon>
        <taxon>Eutheria</taxon>
        <taxon>Laurasiatheria</taxon>
        <taxon>Artiodactyla</taxon>
        <taxon>Ruminantia</taxon>
        <taxon>Pecora</taxon>
        <taxon>Cervidae</taxon>
        <taxon>Odocoileinae</taxon>
        <taxon>Rangifer</taxon>
    </lineage>
</organism>
<evidence type="ECO:0000313" key="15">
    <source>
        <dbReference type="Proteomes" id="UP001176941"/>
    </source>
</evidence>
<evidence type="ECO:0000256" key="3">
    <source>
        <dbReference type="ARBA" id="ARBA00022475"/>
    </source>
</evidence>
<feature type="transmembrane region" description="Helical" evidence="12">
    <location>
        <begin position="23"/>
        <end position="51"/>
    </location>
</feature>
<dbReference type="CDD" id="cd15421">
    <property type="entry name" value="7tmA_OR2T-like"/>
    <property type="match status" value="1"/>
</dbReference>
<keyword evidence="7 12" id="KW-1133">Transmembrane helix</keyword>
<dbReference type="PRINTS" id="PR00245">
    <property type="entry name" value="OLFACTORYR"/>
</dbReference>
<dbReference type="Proteomes" id="UP001176941">
    <property type="component" value="Chromosome 3"/>
</dbReference>
<evidence type="ECO:0000256" key="2">
    <source>
        <dbReference type="ARBA" id="ARBA00004651"/>
    </source>
</evidence>
<dbReference type="InterPro" id="IPR000725">
    <property type="entry name" value="Olfact_rcpt"/>
</dbReference>
<keyword evidence="5 11" id="KW-0812">Transmembrane</keyword>
<gene>
    <name evidence="14" type="ORF">MRATA1EN1_LOCUS19314</name>
</gene>
<feature type="transmembrane region" description="Helical" evidence="12">
    <location>
        <begin position="239"/>
        <end position="261"/>
    </location>
</feature>
<evidence type="ECO:0000256" key="10">
    <source>
        <dbReference type="ARBA" id="ARBA00023224"/>
    </source>
</evidence>
<keyword evidence="11" id="KW-0675">Receptor</keyword>
<dbReference type="PROSITE" id="PS50262">
    <property type="entry name" value="G_PROTEIN_RECEP_F1_2"/>
    <property type="match status" value="1"/>
</dbReference>
<proteinExistence type="inferred from homology"/>
<evidence type="ECO:0000256" key="11">
    <source>
        <dbReference type="RuleBase" id="RU000688"/>
    </source>
</evidence>
<protein>
    <recommendedName>
        <fullName evidence="12">Olfactory receptor</fullName>
    </recommendedName>
</protein>
<comment type="function">
    <text evidence="1">Putative odorant or sperm cell receptor.</text>
</comment>
<evidence type="ECO:0000256" key="12">
    <source>
        <dbReference type="RuleBase" id="RU363047"/>
    </source>
</evidence>
<evidence type="ECO:0000256" key="8">
    <source>
        <dbReference type="ARBA" id="ARBA00023040"/>
    </source>
</evidence>
<dbReference type="InterPro" id="IPR017452">
    <property type="entry name" value="GPCR_Rhodpsn_7TM"/>
</dbReference>
<dbReference type="Gene3D" id="1.20.1070.10">
    <property type="entry name" value="Rhodopsin 7-helix transmembrane proteins"/>
    <property type="match status" value="1"/>
</dbReference>
<evidence type="ECO:0000256" key="9">
    <source>
        <dbReference type="ARBA" id="ARBA00023136"/>
    </source>
</evidence>
<comment type="similarity">
    <text evidence="11">Belongs to the G-protein coupled receptor 1 family.</text>
</comment>
<reference evidence="14" key="1">
    <citation type="submission" date="2023-04" db="EMBL/GenBank/DDBJ databases">
        <authorList>
            <consortium name="ELIXIR-Norway"/>
        </authorList>
    </citation>
    <scope>NUCLEOTIDE SEQUENCE [LARGE SCALE GENOMIC DNA]</scope>
</reference>
<comment type="subcellular location">
    <subcellularLocation>
        <location evidence="2 12">Cell membrane</location>
        <topology evidence="2 12">Multi-pass membrane protein</topology>
    </subcellularLocation>
</comment>
<dbReference type="Pfam" id="PF13853">
    <property type="entry name" value="7tm_4"/>
    <property type="match status" value="1"/>
</dbReference>
<keyword evidence="10 11" id="KW-0807">Transducer</keyword>
<feature type="transmembrane region" description="Helical" evidence="12">
    <location>
        <begin position="205"/>
        <end position="227"/>
    </location>
</feature>
<evidence type="ECO:0000256" key="6">
    <source>
        <dbReference type="ARBA" id="ARBA00022725"/>
    </source>
</evidence>
<evidence type="ECO:0000259" key="13">
    <source>
        <dbReference type="PROSITE" id="PS50262"/>
    </source>
</evidence>
<feature type="transmembrane region" description="Helical" evidence="12">
    <location>
        <begin position="101"/>
        <end position="120"/>
    </location>
</feature>
<dbReference type="EMBL" id="OX459939">
    <property type="protein sequence ID" value="CAI9170352.1"/>
    <property type="molecule type" value="Genomic_DNA"/>
</dbReference>
<dbReference type="InterPro" id="IPR000276">
    <property type="entry name" value="GPCR_Rhodpsn"/>
</dbReference>
<dbReference type="PANTHER" id="PTHR26453">
    <property type="entry name" value="OLFACTORY RECEPTOR"/>
    <property type="match status" value="1"/>
</dbReference>
<feature type="transmembrane region" description="Helical" evidence="12">
    <location>
        <begin position="273"/>
        <end position="293"/>
    </location>
</feature>
<dbReference type="PROSITE" id="PS00237">
    <property type="entry name" value="G_PROTEIN_RECEP_F1_1"/>
    <property type="match status" value="1"/>
</dbReference>
<keyword evidence="3 12" id="KW-1003">Cell membrane</keyword>
<keyword evidence="9 12" id="KW-0472">Membrane</keyword>
<keyword evidence="4 12" id="KW-0716">Sensory transduction</keyword>
<keyword evidence="8 11" id="KW-0297">G-protein coupled receptor</keyword>
<accession>A0ABN8ZC14</accession>
<name>A0ABN8ZC14_RANTA</name>
<keyword evidence="6 12" id="KW-0552">Olfaction</keyword>
<keyword evidence="15" id="KW-1185">Reference proteome</keyword>
<evidence type="ECO:0000313" key="14">
    <source>
        <dbReference type="EMBL" id="CAI9170352.1"/>
    </source>
</evidence>
<feature type="transmembrane region" description="Helical" evidence="12">
    <location>
        <begin position="141"/>
        <end position="163"/>
    </location>
</feature>
<evidence type="ECO:0000256" key="7">
    <source>
        <dbReference type="ARBA" id="ARBA00022989"/>
    </source>
</evidence>
<evidence type="ECO:0000256" key="5">
    <source>
        <dbReference type="ARBA" id="ARBA00022692"/>
    </source>
</evidence>
<evidence type="ECO:0000256" key="4">
    <source>
        <dbReference type="ARBA" id="ARBA00022606"/>
    </source>
</evidence>
<evidence type="ECO:0000256" key="1">
    <source>
        <dbReference type="ARBA" id="ARBA00003929"/>
    </source>
</evidence>
<dbReference type="PRINTS" id="PR00237">
    <property type="entry name" value="GPCRRHODOPSN"/>
</dbReference>
<sequence length="323" mass="36341">MCRGNETESTNFILLGLFPEFRYITALVSIVLLIYMAAFIGNTLLVLLIWLDSRLHTPMYFLLSQLSSMDLTLTSSIIPKMVANFFSGWQGISFLACGTQIFFSLTVAIGECILITVMCFDRYVAICNPLRYPVIMSPRMCWQMAAMSWVGGGAITSLVHTAYAMHFPICHPREILHFLCEVMALLKLTCEDISAYVKSVVVSSFLVVLIPLSLILVSYALIFLAVLRMNSSEGRNKALATCSSHLCVVTLYFGPAILVYMRPGSSKTPRLNQSLFMFNAILTPMLNPLIYSLRNKDVIEALKSRVINRCPLRKMKRHLHCYT</sequence>